<evidence type="ECO:0000313" key="18">
    <source>
        <dbReference type="EMBL" id="MCX7568476.1"/>
    </source>
</evidence>
<evidence type="ECO:0000256" key="9">
    <source>
        <dbReference type="ARBA" id="ARBA00022722"/>
    </source>
</evidence>
<keyword evidence="8 14" id="KW-0963">Cytoplasm</keyword>
<evidence type="ECO:0000256" key="14">
    <source>
        <dbReference type="HAMAP-Rule" id="MF_00052"/>
    </source>
</evidence>
<feature type="binding site" evidence="14 15">
    <location>
        <position position="84"/>
    </location>
    <ligand>
        <name>a divalent metal cation</name>
        <dbReference type="ChEBI" id="CHEBI:60240"/>
    </ligand>
</feature>
<dbReference type="SUPFAM" id="SSF53098">
    <property type="entry name" value="Ribonuclease H-like"/>
    <property type="match status" value="1"/>
</dbReference>
<evidence type="ECO:0000259" key="17">
    <source>
        <dbReference type="PROSITE" id="PS51975"/>
    </source>
</evidence>
<dbReference type="Pfam" id="PF01351">
    <property type="entry name" value="RNase_HII"/>
    <property type="match status" value="1"/>
</dbReference>
<dbReference type="RefSeq" id="WP_267149721.1">
    <property type="nucleotide sequence ID" value="NZ_JAPMLT010000001.1"/>
</dbReference>
<evidence type="ECO:0000313" key="19">
    <source>
        <dbReference type="Proteomes" id="UP001208017"/>
    </source>
</evidence>
<keyword evidence="10 14" id="KW-0479">Metal-binding</keyword>
<evidence type="ECO:0000256" key="7">
    <source>
        <dbReference type="ARBA" id="ARBA00019179"/>
    </source>
</evidence>
<reference evidence="18 19" key="1">
    <citation type="submission" date="2022-11" db="EMBL/GenBank/DDBJ databases">
        <title>Study of microbial diversity in lake waters.</title>
        <authorList>
            <person name="Zhang J."/>
        </authorList>
    </citation>
    <scope>NUCLEOTIDE SEQUENCE [LARGE SCALE GENOMIC DNA]</scope>
    <source>
        <strain evidence="18 19">DT12</strain>
    </source>
</reference>
<dbReference type="EC" id="3.1.26.4" evidence="6 14"/>
<comment type="similarity">
    <text evidence="5 14 16">Belongs to the RNase HII family.</text>
</comment>
<comment type="cofactor">
    <cofactor evidence="2">
        <name>Mg(2+)</name>
        <dbReference type="ChEBI" id="CHEBI:18420"/>
    </cofactor>
</comment>
<dbReference type="HAMAP" id="MF_00052_B">
    <property type="entry name" value="RNase_HII_B"/>
    <property type="match status" value="1"/>
</dbReference>
<keyword evidence="13 14" id="KW-0464">Manganese</keyword>
<evidence type="ECO:0000256" key="1">
    <source>
        <dbReference type="ARBA" id="ARBA00000077"/>
    </source>
</evidence>
<comment type="function">
    <text evidence="3 14 16">Endonuclease that specifically degrades the RNA of RNA-DNA hybrids.</text>
</comment>
<dbReference type="NCBIfam" id="NF000594">
    <property type="entry name" value="PRK00015.1-1"/>
    <property type="match status" value="1"/>
</dbReference>
<evidence type="ECO:0000256" key="10">
    <source>
        <dbReference type="ARBA" id="ARBA00022723"/>
    </source>
</evidence>
<dbReference type="InterPro" id="IPR001352">
    <property type="entry name" value="RNase_HII/HIII"/>
</dbReference>
<dbReference type="PROSITE" id="PS51975">
    <property type="entry name" value="RNASE_H_2"/>
    <property type="match status" value="1"/>
</dbReference>
<comment type="catalytic activity">
    <reaction evidence="1 14 15 16">
        <text>Endonucleolytic cleavage to 5'-phosphomonoester.</text>
        <dbReference type="EC" id="3.1.26.4"/>
    </reaction>
</comment>
<dbReference type="Proteomes" id="UP001208017">
    <property type="component" value="Unassembled WGS sequence"/>
</dbReference>
<dbReference type="PANTHER" id="PTHR10954:SF18">
    <property type="entry name" value="RIBONUCLEASE HII"/>
    <property type="match status" value="1"/>
</dbReference>
<comment type="cofactor">
    <cofactor evidence="14 15">
        <name>Mn(2+)</name>
        <dbReference type="ChEBI" id="CHEBI:29035"/>
    </cofactor>
    <cofactor evidence="14 15">
        <name>Mg(2+)</name>
        <dbReference type="ChEBI" id="CHEBI:18420"/>
    </cofactor>
    <text evidence="14 15">Manganese or magnesium. Binds 1 divalent metal ion per monomer in the absence of substrate. May bind a second metal ion after substrate binding.</text>
</comment>
<feature type="binding site" evidence="14 15">
    <location>
        <position position="179"/>
    </location>
    <ligand>
        <name>a divalent metal cation</name>
        <dbReference type="ChEBI" id="CHEBI:60240"/>
    </ligand>
</feature>
<name>A0ABT3WYU1_9BACL</name>
<evidence type="ECO:0000256" key="13">
    <source>
        <dbReference type="ARBA" id="ARBA00023211"/>
    </source>
</evidence>
<evidence type="ECO:0000256" key="5">
    <source>
        <dbReference type="ARBA" id="ARBA00007383"/>
    </source>
</evidence>
<dbReference type="EMBL" id="JAPMLT010000001">
    <property type="protein sequence ID" value="MCX7568476.1"/>
    <property type="molecule type" value="Genomic_DNA"/>
</dbReference>
<comment type="caution">
    <text evidence="18">The sequence shown here is derived from an EMBL/GenBank/DDBJ whole genome shotgun (WGS) entry which is preliminary data.</text>
</comment>
<organism evidence="18 19">
    <name type="scientific">Tumebacillus lacus</name>
    <dbReference type="NCBI Taxonomy" id="2995335"/>
    <lineage>
        <taxon>Bacteria</taxon>
        <taxon>Bacillati</taxon>
        <taxon>Bacillota</taxon>
        <taxon>Bacilli</taxon>
        <taxon>Bacillales</taxon>
        <taxon>Alicyclobacillaceae</taxon>
        <taxon>Tumebacillus</taxon>
    </lineage>
</organism>
<evidence type="ECO:0000256" key="12">
    <source>
        <dbReference type="ARBA" id="ARBA00022801"/>
    </source>
</evidence>
<proteinExistence type="inferred from homology"/>
<keyword evidence="19" id="KW-1185">Reference proteome</keyword>
<dbReference type="InterPro" id="IPR024567">
    <property type="entry name" value="RNase_HII/HIII_dom"/>
</dbReference>
<feature type="domain" description="RNase H type-2" evidence="17">
    <location>
        <begin position="77"/>
        <end position="270"/>
    </location>
</feature>
<dbReference type="CDD" id="cd07182">
    <property type="entry name" value="RNase_HII_bacteria_HII_like"/>
    <property type="match status" value="1"/>
</dbReference>
<evidence type="ECO:0000256" key="3">
    <source>
        <dbReference type="ARBA" id="ARBA00004065"/>
    </source>
</evidence>
<keyword evidence="9 14" id="KW-0540">Nuclease</keyword>
<keyword evidence="11 14" id="KW-0255">Endonuclease</keyword>
<accession>A0ABT3WYU1</accession>
<feature type="binding site" evidence="14 15">
    <location>
        <position position="83"/>
    </location>
    <ligand>
        <name>a divalent metal cation</name>
        <dbReference type="ChEBI" id="CHEBI:60240"/>
    </ligand>
</feature>
<evidence type="ECO:0000256" key="15">
    <source>
        <dbReference type="PROSITE-ProRule" id="PRU01319"/>
    </source>
</evidence>
<evidence type="ECO:0000256" key="11">
    <source>
        <dbReference type="ARBA" id="ARBA00022759"/>
    </source>
</evidence>
<evidence type="ECO:0000256" key="6">
    <source>
        <dbReference type="ARBA" id="ARBA00012180"/>
    </source>
</evidence>
<dbReference type="InterPro" id="IPR036397">
    <property type="entry name" value="RNaseH_sf"/>
</dbReference>
<dbReference type="GO" id="GO:0004523">
    <property type="term" value="F:RNA-DNA hybrid ribonuclease activity"/>
    <property type="evidence" value="ECO:0007669"/>
    <property type="project" value="UniProtKB-EC"/>
</dbReference>
<comment type="subcellular location">
    <subcellularLocation>
        <location evidence="4 14">Cytoplasm</location>
    </subcellularLocation>
</comment>
<evidence type="ECO:0000256" key="2">
    <source>
        <dbReference type="ARBA" id="ARBA00001946"/>
    </source>
</evidence>
<evidence type="ECO:0000256" key="4">
    <source>
        <dbReference type="ARBA" id="ARBA00004496"/>
    </source>
</evidence>
<sequence length="275" mass="30843">MARTVDFQEMTVGEIRDHIQQKAPNKRQVKQLLADERAGVRKVIESYLRAQERLASEAARQERMWRYERAAKEQGYRFVAGIDEAGRGPLAGPVVVGAVILPEEIDLPGLNDSKQVKEETRDLLFDLIREQAVAFGIGVVEVEYIDRHNILQATFEGARRALKQLSASFALEADYLVTDYLKIPGVTQPYEAIVKGDASSYSIAAASILAKVTRDRLMSAYASEYPEYGFERHKGYSSPEHLAAIEQHGPCAIHRKSFAPIKQMVQGSLFDGMEW</sequence>
<dbReference type="InterPro" id="IPR012337">
    <property type="entry name" value="RNaseH-like_sf"/>
</dbReference>
<dbReference type="Gene3D" id="3.30.420.10">
    <property type="entry name" value="Ribonuclease H-like superfamily/Ribonuclease H"/>
    <property type="match status" value="1"/>
</dbReference>
<dbReference type="PANTHER" id="PTHR10954">
    <property type="entry name" value="RIBONUCLEASE H2 SUBUNIT A"/>
    <property type="match status" value="1"/>
</dbReference>
<gene>
    <name evidence="14" type="primary">rnhB</name>
    <name evidence="18" type="ORF">OS242_00660</name>
</gene>
<dbReference type="InterPro" id="IPR022898">
    <property type="entry name" value="RNase_HII"/>
</dbReference>
<evidence type="ECO:0000256" key="16">
    <source>
        <dbReference type="RuleBase" id="RU003515"/>
    </source>
</evidence>
<dbReference type="NCBIfam" id="NF000595">
    <property type="entry name" value="PRK00015.1-3"/>
    <property type="match status" value="1"/>
</dbReference>
<keyword evidence="12 14" id="KW-0378">Hydrolase</keyword>
<protein>
    <recommendedName>
        <fullName evidence="7 14">Ribonuclease HII</fullName>
        <shortName evidence="14">RNase HII</shortName>
        <ecNumber evidence="6 14">3.1.26.4</ecNumber>
    </recommendedName>
</protein>
<evidence type="ECO:0000256" key="8">
    <source>
        <dbReference type="ARBA" id="ARBA00022490"/>
    </source>
</evidence>